<dbReference type="GeneID" id="63770885"/>
<feature type="compositionally biased region" description="Polar residues" evidence="1">
    <location>
        <begin position="16"/>
        <end position="52"/>
    </location>
</feature>
<feature type="non-terminal residue" evidence="2">
    <location>
        <position position="378"/>
    </location>
</feature>
<dbReference type="AlphaFoldDB" id="A0A1Y2DQG9"/>
<protein>
    <submittedName>
        <fullName evidence="2">Uncharacterized protein</fullName>
    </submittedName>
</protein>
<evidence type="ECO:0000313" key="2">
    <source>
        <dbReference type="EMBL" id="ORY61538.1"/>
    </source>
</evidence>
<comment type="caution">
    <text evidence="2">The sequence shown here is derived from an EMBL/GenBank/DDBJ whole genome shotgun (WGS) entry which is preliminary data.</text>
</comment>
<dbReference type="OrthoDB" id="5404323at2759"/>
<feature type="region of interest" description="Disordered" evidence="1">
    <location>
        <begin position="1"/>
        <end position="61"/>
    </location>
</feature>
<dbReference type="EMBL" id="MCFJ01000010">
    <property type="protein sequence ID" value="ORY61538.1"/>
    <property type="molecule type" value="Genomic_DNA"/>
</dbReference>
<dbReference type="STRING" id="1141098.A0A1Y2DQG9"/>
<reference evidence="2 3" key="1">
    <citation type="submission" date="2016-07" db="EMBL/GenBank/DDBJ databases">
        <title>Pervasive Adenine N6-methylation of Active Genes in Fungi.</title>
        <authorList>
            <consortium name="DOE Joint Genome Institute"/>
            <person name="Mondo S.J."/>
            <person name="Dannebaum R.O."/>
            <person name="Kuo R.C."/>
            <person name="Labutti K."/>
            <person name="Haridas S."/>
            <person name="Kuo A."/>
            <person name="Salamov A."/>
            <person name="Ahrendt S.R."/>
            <person name="Lipzen A."/>
            <person name="Sullivan W."/>
            <person name="Andreopoulos W.B."/>
            <person name="Clum A."/>
            <person name="Lindquist E."/>
            <person name="Daum C."/>
            <person name="Ramamoorthy G.K."/>
            <person name="Gryganskyi A."/>
            <person name="Culley D."/>
            <person name="Magnuson J.K."/>
            <person name="James T.Y."/>
            <person name="O'Malley M.A."/>
            <person name="Stajich J.E."/>
            <person name="Spatafora J.W."/>
            <person name="Visel A."/>
            <person name="Grigoriev I.V."/>
        </authorList>
    </citation>
    <scope>NUCLEOTIDE SEQUENCE [LARGE SCALE GENOMIC DNA]</scope>
    <source>
        <strain evidence="2 3">CBS 129021</strain>
    </source>
</reference>
<proteinExistence type="predicted"/>
<accession>A0A1Y2DQG9</accession>
<evidence type="ECO:0000256" key="1">
    <source>
        <dbReference type="SAM" id="MobiDB-lite"/>
    </source>
</evidence>
<dbReference type="Proteomes" id="UP000193689">
    <property type="component" value="Unassembled WGS sequence"/>
</dbReference>
<dbReference type="RefSeq" id="XP_040713615.1">
    <property type="nucleotide sequence ID" value="XM_040854673.1"/>
</dbReference>
<evidence type="ECO:0000313" key="3">
    <source>
        <dbReference type="Proteomes" id="UP000193689"/>
    </source>
</evidence>
<keyword evidence="3" id="KW-1185">Reference proteome</keyword>
<organism evidence="2 3">
    <name type="scientific">Pseudomassariella vexata</name>
    <dbReference type="NCBI Taxonomy" id="1141098"/>
    <lineage>
        <taxon>Eukaryota</taxon>
        <taxon>Fungi</taxon>
        <taxon>Dikarya</taxon>
        <taxon>Ascomycota</taxon>
        <taxon>Pezizomycotina</taxon>
        <taxon>Sordariomycetes</taxon>
        <taxon>Xylariomycetidae</taxon>
        <taxon>Amphisphaeriales</taxon>
        <taxon>Pseudomassariaceae</taxon>
        <taxon>Pseudomassariella</taxon>
    </lineage>
</organism>
<name>A0A1Y2DQG9_9PEZI</name>
<gene>
    <name evidence="2" type="ORF">BCR38DRAFT_313552</name>
</gene>
<feature type="region of interest" description="Disordered" evidence="1">
    <location>
        <begin position="92"/>
        <end position="140"/>
    </location>
</feature>
<dbReference type="InParanoid" id="A0A1Y2DQG9"/>
<sequence>MFLHSGAGLHGHEYSNRPSSTSGHTTQRRNTLLRSSFATPITRASTYSSADSRSPPPTVTRPVAARNSYLRQSLPAHSPNTPEPVVRFKEPEHEAVVSPSLHNRSESMSEDGGSVDISDSDASHAASSTRRARKRATRKTTTYFLAQPPPKLGIKQRIIHLRPQLLLQLQLLSDGHRPQPAIDVYPSSVLANLAVAAPLLKRFPRLARIKRELSIHDVMLVKSENYNAPSLSSDSDGSEENINKRELVAILSPLMTEDKAEIVLTDGTVWLATPRLNSSGEFCSYEFTTVDDNGHAITARWVRRQAVTKSLPCTPTSTVPAMPRSSSPQSLDYKFTFSVIDPACRRHPIMATLTPASLEIQDTYTTVSQSSGRYPPIS</sequence>